<feature type="transmembrane region" description="Helical" evidence="7">
    <location>
        <begin position="183"/>
        <end position="204"/>
    </location>
</feature>
<feature type="transmembrane region" description="Helical" evidence="7">
    <location>
        <begin position="431"/>
        <end position="450"/>
    </location>
</feature>
<evidence type="ECO:0000256" key="2">
    <source>
        <dbReference type="ARBA" id="ARBA00007430"/>
    </source>
</evidence>
<evidence type="ECO:0000256" key="7">
    <source>
        <dbReference type="SAM" id="Phobius"/>
    </source>
</evidence>
<feature type="transmembrane region" description="Helical" evidence="7">
    <location>
        <begin position="124"/>
        <end position="142"/>
    </location>
</feature>
<evidence type="ECO:0000256" key="5">
    <source>
        <dbReference type="ARBA" id="ARBA00022989"/>
    </source>
</evidence>
<dbReference type="InterPro" id="IPR050833">
    <property type="entry name" value="Poly_Biosynth_Transport"/>
</dbReference>
<evidence type="ECO:0000256" key="3">
    <source>
        <dbReference type="ARBA" id="ARBA00022475"/>
    </source>
</evidence>
<evidence type="ECO:0000313" key="8">
    <source>
        <dbReference type="EMBL" id="MBK1877950.1"/>
    </source>
</evidence>
<dbReference type="RefSeq" id="WP_200356163.1">
    <property type="nucleotide sequence ID" value="NZ_JAENIL010000024.1"/>
</dbReference>
<accession>A0A934RYQ4</accession>
<sequence length="505" mass="55021">MSSEKIFQTSHLERNLKKSAVRGGSLTVVSQGIRLGLRLISTAILARLLSPEDYGLIGMTLVVSGFVGIIRDGGLIYATVQKESISHKEVSALFWINVALGIFIAITLVCLSPLVSLVFSEPRLTPLLCVLAIPFLFGGCTVQHKALMRRNFQFGKIAVLEIGSLVCGITVGIIMAYLGYGFWSLAFMEVAISVSAMLLAWWLLPWIPSRPNRVDGLLTTLKFGGNVVAFNVVNFFARNADKALIGWFWGAASLGLYSRAYSLLMMPIERINAPFSNVAVAILSRAANDPKKLRRYFCEAVSMVSAIVIPIVVYTAVFAEDLVRIWLGEQWMETAKLFQLLAMPALLIGASVPVTWIYIVLDRTNLLRNVGLVMAPVNVVAFCIGLPFGPEGVALGYTISSCLLFLPILRYALNGTGISMMDVFRTWRHPLISAAAGAGAGLIVKAFVPFQQSQFATAFVSVGVFGLVYGLVMCIGFGWHKRVLAWYARKSSDRGIIPPVGEPAN</sequence>
<organism evidence="8 9">
    <name type="scientific">Pelagicoccus mobilis</name>
    <dbReference type="NCBI Taxonomy" id="415221"/>
    <lineage>
        <taxon>Bacteria</taxon>
        <taxon>Pseudomonadati</taxon>
        <taxon>Verrucomicrobiota</taxon>
        <taxon>Opitutia</taxon>
        <taxon>Puniceicoccales</taxon>
        <taxon>Pelagicoccaceae</taxon>
        <taxon>Pelagicoccus</taxon>
    </lineage>
</organism>
<feature type="transmembrane region" description="Helical" evidence="7">
    <location>
        <begin position="92"/>
        <end position="118"/>
    </location>
</feature>
<keyword evidence="5 7" id="KW-1133">Transmembrane helix</keyword>
<dbReference type="Proteomes" id="UP000617628">
    <property type="component" value="Unassembled WGS sequence"/>
</dbReference>
<comment type="similarity">
    <text evidence="2">Belongs to the polysaccharide synthase family.</text>
</comment>
<feature type="transmembrane region" description="Helical" evidence="7">
    <location>
        <begin position="243"/>
        <end position="261"/>
    </location>
</feature>
<feature type="transmembrane region" description="Helical" evidence="7">
    <location>
        <begin position="394"/>
        <end position="411"/>
    </location>
</feature>
<keyword evidence="9" id="KW-1185">Reference proteome</keyword>
<feature type="transmembrane region" description="Helical" evidence="7">
    <location>
        <begin position="154"/>
        <end position="177"/>
    </location>
</feature>
<reference evidence="8" key="1">
    <citation type="submission" date="2021-01" db="EMBL/GenBank/DDBJ databases">
        <title>Modified the classification status of verrucomicrobia.</title>
        <authorList>
            <person name="Feng X."/>
        </authorList>
    </citation>
    <scope>NUCLEOTIDE SEQUENCE</scope>
    <source>
        <strain evidence="8">KCTC 13126</strain>
    </source>
</reference>
<dbReference type="Pfam" id="PF13440">
    <property type="entry name" value="Polysacc_synt_3"/>
    <property type="match status" value="1"/>
</dbReference>
<comment type="subcellular location">
    <subcellularLocation>
        <location evidence="1">Cell membrane</location>
        <topology evidence="1">Multi-pass membrane protein</topology>
    </subcellularLocation>
</comment>
<keyword evidence="3" id="KW-1003">Cell membrane</keyword>
<evidence type="ECO:0000256" key="6">
    <source>
        <dbReference type="ARBA" id="ARBA00023136"/>
    </source>
</evidence>
<protein>
    <submittedName>
        <fullName evidence="8">Lipopolysaccharide biosynthesis protein</fullName>
    </submittedName>
</protein>
<feature type="transmembrane region" description="Helical" evidence="7">
    <location>
        <begin position="296"/>
        <end position="317"/>
    </location>
</feature>
<dbReference type="AlphaFoldDB" id="A0A934RYQ4"/>
<feature type="transmembrane region" description="Helical" evidence="7">
    <location>
        <begin position="456"/>
        <end position="479"/>
    </location>
</feature>
<evidence type="ECO:0000313" key="9">
    <source>
        <dbReference type="Proteomes" id="UP000617628"/>
    </source>
</evidence>
<dbReference type="CDD" id="cd13127">
    <property type="entry name" value="MATE_tuaB_like"/>
    <property type="match status" value="1"/>
</dbReference>
<keyword evidence="4 7" id="KW-0812">Transmembrane</keyword>
<dbReference type="EMBL" id="JAENIL010000024">
    <property type="protein sequence ID" value="MBK1877950.1"/>
    <property type="molecule type" value="Genomic_DNA"/>
</dbReference>
<comment type="caution">
    <text evidence="8">The sequence shown here is derived from an EMBL/GenBank/DDBJ whole genome shotgun (WGS) entry which is preliminary data.</text>
</comment>
<feature type="transmembrane region" description="Helical" evidence="7">
    <location>
        <begin position="54"/>
        <end position="80"/>
    </location>
</feature>
<keyword evidence="6 7" id="KW-0472">Membrane</keyword>
<name>A0A934RYQ4_9BACT</name>
<feature type="transmembrane region" description="Helical" evidence="7">
    <location>
        <begin position="337"/>
        <end position="359"/>
    </location>
</feature>
<evidence type="ECO:0000256" key="4">
    <source>
        <dbReference type="ARBA" id="ARBA00022692"/>
    </source>
</evidence>
<dbReference type="PANTHER" id="PTHR30250">
    <property type="entry name" value="PST FAMILY PREDICTED COLANIC ACID TRANSPORTER"/>
    <property type="match status" value="1"/>
</dbReference>
<feature type="transmembrane region" description="Helical" evidence="7">
    <location>
        <begin position="366"/>
        <end position="388"/>
    </location>
</feature>
<feature type="transmembrane region" description="Helical" evidence="7">
    <location>
        <begin position="216"/>
        <end position="237"/>
    </location>
</feature>
<gene>
    <name evidence="8" type="ORF">JIN87_13820</name>
</gene>
<proteinExistence type="inferred from homology"/>
<dbReference type="PANTHER" id="PTHR30250:SF10">
    <property type="entry name" value="LIPOPOLYSACCHARIDE BIOSYNTHESIS PROTEIN WZXC"/>
    <property type="match status" value="1"/>
</dbReference>
<evidence type="ECO:0000256" key="1">
    <source>
        <dbReference type="ARBA" id="ARBA00004651"/>
    </source>
</evidence>
<dbReference type="GO" id="GO:0005886">
    <property type="term" value="C:plasma membrane"/>
    <property type="evidence" value="ECO:0007669"/>
    <property type="project" value="UniProtKB-SubCell"/>
</dbReference>